<keyword evidence="3" id="KW-0472">Membrane</keyword>
<dbReference type="AlphaFoldDB" id="A0A0G4IQ17"/>
<dbReference type="InterPro" id="IPR003817">
    <property type="entry name" value="PS_Dcarbxylase"/>
</dbReference>
<dbReference type="PANTHER" id="PTHR10067:SF17">
    <property type="entry name" value="PHOSPHATIDYLSERINE DECARBOXYLASE PROENZYME 2"/>
    <property type="match status" value="1"/>
</dbReference>
<proteinExistence type="predicted"/>
<name>A0A0G4IQ17_PLABS</name>
<keyword evidence="5" id="KW-0496">Mitochondrion</keyword>
<dbReference type="Proteomes" id="UP000039324">
    <property type="component" value="Unassembled WGS sequence"/>
</dbReference>
<dbReference type="STRING" id="37360.A0A0G4IQ17"/>
<evidence type="ECO:0008006" key="8">
    <source>
        <dbReference type="Google" id="ProtNLM"/>
    </source>
</evidence>
<dbReference type="EMBL" id="OVEO01000008">
    <property type="protein sequence ID" value="SPQ97770.1"/>
    <property type="molecule type" value="Genomic_DNA"/>
</dbReference>
<feature type="transmembrane region" description="Helical" evidence="3">
    <location>
        <begin position="237"/>
        <end position="256"/>
    </location>
</feature>
<dbReference type="PANTHER" id="PTHR10067">
    <property type="entry name" value="PHOSPHATIDYLSERINE DECARBOXYLASE"/>
    <property type="match status" value="1"/>
</dbReference>
<keyword evidence="1" id="KW-0210">Decarboxylase</keyword>
<accession>A0A0G4IQ17</accession>
<feature type="transmembrane region" description="Helical" evidence="3">
    <location>
        <begin position="154"/>
        <end position="173"/>
    </location>
</feature>
<evidence type="ECO:0000256" key="2">
    <source>
        <dbReference type="ARBA" id="ARBA00023239"/>
    </source>
</evidence>
<dbReference type="GO" id="GO:0008654">
    <property type="term" value="P:phospholipid biosynthetic process"/>
    <property type="evidence" value="ECO:0007669"/>
    <property type="project" value="InterPro"/>
</dbReference>
<dbReference type="Pfam" id="PF02666">
    <property type="entry name" value="PS_Dcarbxylase"/>
    <property type="match status" value="1"/>
</dbReference>
<feature type="transmembrane region" description="Helical" evidence="3">
    <location>
        <begin position="22"/>
        <end position="47"/>
    </location>
</feature>
<dbReference type="EMBL" id="CDSF01000079">
    <property type="protein sequence ID" value="CEO97458.1"/>
    <property type="molecule type" value="Genomic_DNA"/>
</dbReference>
<keyword evidence="6" id="KW-1185">Reference proteome</keyword>
<geneLocation type="mitochondrion" evidence="5"/>
<keyword evidence="3" id="KW-0812">Transmembrane</keyword>
<keyword evidence="3" id="KW-1133">Transmembrane helix</keyword>
<dbReference type="Proteomes" id="UP000290189">
    <property type="component" value="Unassembled WGS sequence"/>
</dbReference>
<dbReference type="GO" id="GO:0004609">
    <property type="term" value="F:phosphatidylserine decarboxylase activity"/>
    <property type="evidence" value="ECO:0007669"/>
    <property type="project" value="InterPro"/>
</dbReference>
<sequence>MPIAVPIAIRAIRDSNALRARIAGVFASCAWSTLALAIVFMSIQLAYWQSRRFSARSRFSFRLCALMNLAATVAVFQIGGLLACCVLGLFCMVVSVACLIVYRKRIRNYQLLKTYHRSYAISLYTRNQHWLFLANSLVALAAFLLLTIGVVVVIALLAVATLATAIACAIVAYRSYVAGDDEPYDESKLHRPSWNVVMFITVLWMVAALSLLGNLTFLARPGYQVWDRQGQVAVKEFIPTSVATPLALFYAIPGLAHRLGMNGFFKFVSDYSGTKFSKVLHTDAEKVATIYNGFISRYAIDMSDYDRPDYRQYMSVNDWFTRHIKPERRPVGAGLVSAADSRVIVFPRIDSGTELWLKHDALTVRQLLGNEFNGDALAAFGGGCGCIHRLAPQDYHRIHAPVSGRIVQQYEVAGPLLSVSEIAIRSSNGAIYNKRGVTVIRMDNGRPCAVVAIGATAVGSIGMTRSVGDRVAKGDDLQFFQFGGSTAVLLFPRDTVRFDDDLVDNSEAEVETLVRQGEQIGSVTA</sequence>
<evidence type="ECO:0000313" key="5">
    <source>
        <dbReference type="EMBL" id="SPQ97770.1"/>
    </source>
</evidence>
<reference evidence="5 7" key="2">
    <citation type="submission" date="2018-03" db="EMBL/GenBank/DDBJ databases">
        <authorList>
            <person name="Fogelqvist J."/>
        </authorList>
    </citation>
    <scope>NUCLEOTIDE SEQUENCE [LARGE SCALE GENOMIC DNA]</scope>
</reference>
<evidence type="ECO:0000313" key="7">
    <source>
        <dbReference type="Proteomes" id="UP000290189"/>
    </source>
</evidence>
<feature type="transmembrane region" description="Helical" evidence="3">
    <location>
        <begin position="130"/>
        <end position="148"/>
    </location>
</feature>
<gene>
    <name evidence="4" type="ORF">PBRA_000803</name>
    <name evidence="5" type="ORF">PLBR_LOCUS4985</name>
</gene>
<feature type="transmembrane region" description="Helical" evidence="3">
    <location>
        <begin position="194"/>
        <end position="217"/>
    </location>
</feature>
<evidence type="ECO:0000256" key="3">
    <source>
        <dbReference type="SAM" id="Phobius"/>
    </source>
</evidence>
<reference evidence="4 6" key="1">
    <citation type="submission" date="2015-02" db="EMBL/GenBank/DDBJ databases">
        <authorList>
            <person name="Chooi Y.-H."/>
        </authorList>
    </citation>
    <scope>NUCLEOTIDE SEQUENCE [LARGE SCALE GENOMIC DNA]</scope>
    <source>
        <strain evidence="4">E3</strain>
    </source>
</reference>
<organism evidence="4 6">
    <name type="scientific">Plasmodiophora brassicae</name>
    <name type="common">Clubroot disease agent</name>
    <dbReference type="NCBI Taxonomy" id="37360"/>
    <lineage>
        <taxon>Eukaryota</taxon>
        <taxon>Sar</taxon>
        <taxon>Rhizaria</taxon>
        <taxon>Endomyxa</taxon>
        <taxon>Phytomyxea</taxon>
        <taxon>Plasmodiophorida</taxon>
        <taxon>Plasmodiophoridae</taxon>
        <taxon>Plasmodiophora</taxon>
    </lineage>
</organism>
<dbReference type="OrthoDB" id="5973539at2759"/>
<evidence type="ECO:0000313" key="4">
    <source>
        <dbReference type="EMBL" id="CEO97458.1"/>
    </source>
</evidence>
<protein>
    <recommendedName>
        <fullName evidence="8">Phosphatidylserine decarboxylase</fullName>
    </recommendedName>
</protein>
<feature type="transmembrane region" description="Helical" evidence="3">
    <location>
        <begin position="81"/>
        <end position="102"/>
    </location>
</feature>
<keyword evidence="2" id="KW-0456">Lyase</keyword>
<feature type="transmembrane region" description="Helical" evidence="3">
    <location>
        <begin position="59"/>
        <end position="75"/>
    </location>
</feature>
<evidence type="ECO:0000256" key="1">
    <source>
        <dbReference type="ARBA" id="ARBA00022793"/>
    </source>
</evidence>
<evidence type="ECO:0000313" key="6">
    <source>
        <dbReference type="Proteomes" id="UP000039324"/>
    </source>
</evidence>